<dbReference type="RefSeq" id="WP_034357017.1">
    <property type="nucleotide sequence ID" value="NZ_JRPR02000024.1"/>
</dbReference>
<evidence type="ECO:0000256" key="1">
    <source>
        <dbReference type="SAM" id="Coils"/>
    </source>
</evidence>
<protein>
    <submittedName>
        <fullName evidence="3">Uncharacterized protein</fullName>
    </submittedName>
</protein>
<organism evidence="3 4">
    <name type="scientific">Helicobacter jaachi</name>
    <dbReference type="NCBI Taxonomy" id="1677920"/>
    <lineage>
        <taxon>Bacteria</taxon>
        <taxon>Pseudomonadati</taxon>
        <taxon>Campylobacterota</taxon>
        <taxon>Epsilonproteobacteria</taxon>
        <taxon>Campylobacterales</taxon>
        <taxon>Helicobacteraceae</taxon>
        <taxon>Helicobacter</taxon>
    </lineage>
</organism>
<comment type="caution">
    <text evidence="3">The sequence shown here is derived from an EMBL/GenBank/DDBJ whole genome shotgun (WGS) entry which is preliminary data.</text>
</comment>
<accession>A0A4U8T4M0</accession>
<evidence type="ECO:0000313" key="3">
    <source>
        <dbReference type="EMBL" id="TLD94489.1"/>
    </source>
</evidence>
<name>A0A4U8T4M0_9HELI</name>
<feature type="transmembrane region" description="Helical" evidence="2">
    <location>
        <begin position="115"/>
        <end position="135"/>
    </location>
</feature>
<keyword evidence="2" id="KW-1133">Transmembrane helix</keyword>
<evidence type="ECO:0000256" key="2">
    <source>
        <dbReference type="SAM" id="Phobius"/>
    </source>
</evidence>
<keyword evidence="1" id="KW-0175">Coiled coil</keyword>
<dbReference type="Proteomes" id="UP000029733">
    <property type="component" value="Unassembled WGS sequence"/>
</dbReference>
<reference evidence="3 4" key="1">
    <citation type="journal article" date="2014" name="Genome Announc.">
        <title>Draft genome sequences of eight enterohepatic helicobacter species isolated from both laboratory and wild rodents.</title>
        <authorList>
            <person name="Sheh A."/>
            <person name="Shen Z."/>
            <person name="Fox J.G."/>
        </authorList>
    </citation>
    <scope>NUCLEOTIDE SEQUENCE [LARGE SCALE GENOMIC DNA]</scope>
    <source>
        <strain evidence="3 4">MIT 09-6949</strain>
    </source>
</reference>
<keyword evidence="2" id="KW-0472">Membrane</keyword>
<proteinExistence type="predicted"/>
<keyword evidence="4" id="KW-1185">Reference proteome</keyword>
<feature type="coiled-coil region" evidence="1">
    <location>
        <begin position="132"/>
        <end position="182"/>
    </location>
</feature>
<evidence type="ECO:0000313" key="4">
    <source>
        <dbReference type="Proteomes" id="UP000029733"/>
    </source>
</evidence>
<keyword evidence="2" id="KW-0812">Transmembrane</keyword>
<gene>
    <name evidence="3" type="ORF">LS71_009345</name>
</gene>
<sequence length="185" mass="21326">MNFADLETLKDKILLGEPIKYDFNHLSQEIKLSNGRFRDYDVRYINADIAKIITEFQKSYIDFLKALEKEIGIKLPQNNELISFRIEKGSILLNANIFSEVLALINSLENGGHKMIIIIVGILAFGAYQSWVTYLKYQIEKYKAKLQNTQNQAKDAQIQQALKILEKMLENMNMTCAQEDKNGKD</sequence>
<dbReference type="OrthoDB" id="5365531at2"/>
<dbReference type="EMBL" id="JRPR02000024">
    <property type="protein sequence ID" value="TLD94489.1"/>
    <property type="molecule type" value="Genomic_DNA"/>
</dbReference>
<dbReference type="AlphaFoldDB" id="A0A4U8T4M0"/>